<dbReference type="GO" id="GO:0046872">
    <property type="term" value="F:metal ion binding"/>
    <property type="evidence" value="ECO:0007669"/>
    <property type="project" value="UniProtKB-KW"/>
</dbReference>
<dbReference type="InterPro" id="IPR050231">
    <property type="entry name" value="Iron_ascorbate_oxido_reductase"/>
</dbReference>
<dbReference type="Gene3D" id="2.60.120.330">
    <property type="entry name" value="B-lactam Antibiotic, Isopenicillin N Synthase, Chain"/>
    <property type="match status" value="1"/>
</dbReference>
<dbReference type="Pfam" id="PF14226">
    <property type="entry name" value="DIOX_N"/>
    <property type="match status" value="1"/>
</dbReference>
<dbReference type="PANTHER" id="PTHR47990">
    <property type="entry name" value="2-OXOGLUTARATE (2OG) AND FE(II)-DEPENDENT OXYGENASE SUPERFAMILY PROTEIN-RELATED"/>
    <property type="match status" value="1"/>
</dbReference>
<keyword evidence="3" id="KW-0560">Oxidoreductase</keyword>
<comment type="similarity">
    <text evidence="3">Belongs to the iron/ascorbate-dependent oxidoreductase family.</text>
</comment>
<dbReference type="PROSITE" id="PS51471">
    <property type="entry name" value="FE2OG_OXY"/>
    <property type="match status" value="1"/>
</dbReference>
<dbReference type="EMBL" id="CP023699">
    <property type="protein sequence ID" value="QEU97551.1"/>
    <property type="molecule type" value="Genomic_DNA"/>
</dbReference>
<accession>A0A5J6GTI6</accession>
<evidence type="ECO:0000259" key="5">
    <source>
        <dbReference type="PROSITE" id="PS51471"/>
    </source>
</evidence>
<dbReference type="InterPro" id="IPR026992">
    <property type="entry name" value="DIOX_N"/>
</dbReference>
<feature type="region of interest" description="Disordered" evidence="4">
    <location>
        <begin position="21"/>
        <end position="46"/>
    </location>
</feature>
<evidence type="ECO:0000313" key="6">
    <source>
        <dbReference type="EMBL" id="QEU97551.1"/>
    </source>
</evidence>
<dbReference type="Pfam" id="PF03171">
    <property type="entry name" value="2OG-FeII_Oxy"/>
    <property type="match status" value="1"/>
</dbReference>
<name>A0A5J6GTI6_STRKN</name>
<evidence type="ECO:0000256" key="1">
    <source>
        <dbReference type="ARBA" id="ARBA00004792"/>
    </source>
</evidence>
<sequence>MASRAQIPVVDLGDWHADPYDDGARRHLPGHDHAHDDSPHDGSARRRLAHHVDQALQSTGFLLVTGHGIDPGLPGRLRAAARDFFRLPSDVKNAYAQCADRRGWTARDRVVTGRSEGTETPPDLLEVWSCAADPATPCHWPDEVPALRPLVAEYTDRMRGLADTVLEVMATALDRPVDFFTRHTTDPNWDFTVNWYPAADETGPAAPGQFRIGPHTDFGLVTLLDRQTGRGGLQVHDDEHGWQDAPYEPGAITLNIGDLMARWSGDRWRSGRHRVLPPPVDAPREELTSLVYFHACAPGTSIASLPAPVGRTPYPAVRAGDYLQEKMRAILADGGA</sequence>
<dbReference type="InterPro" id="IPR027443">
    <property type="entry name" value="IPNS-like_sf"/>
</dbReference>
<keyword evidence="3" id="KW-0408">Iron</keyword>
<comment type="pathway">
    <text evidence="1">Antibiotic biosynthesis.</text>
</comment>
<gene>
    <name evidence="6" type="ORF">CP970_25010</name>
</gene>
<dbReference type="PRINTS" id="PR00682">
    <property type="entry name" value="IPNSYNTHASE"/>
</dbReference>
<dbReference type="InterPro" id="IPR044861">
    <property type="entry name" value="IPNS-like_FE2OG_OXY"/>
</dbReference>
<feature type="compositionally biased region" description="Basic and acidic residues" evidence="4">
    <location>
        <begin position="21"/>
        <end position="44"/>
    </location>
</feature>
<evidence type="ECO:0000256" key="3">
    <source>
        <dbReference type="RuleBase" id="RU003682"/>
    </source>
</evidence>
<feature type="domain" description="Fe2OG dioxygenase" evidence="5">
    <location>
        <begin position="186"/>
        <end position="296"/>
    </location>
</feature>
<organism evidence="6 7">
    <name type="scientific">Streptomyces kanamyceticus</name>
    <dbReference type="NCBI Taxonomy" id="1967"/>
    <lineage>
        <taxon>Bacteria</taxon>
        <taxon>Bacillati</taxon>
        <taxon>Actinomycetota</taxon>
        <taxon>Actinomycetes</taxon>
        <taxon>Kitasatosporales</taxon>
        <taxon>Streptomycetaceae</taxon>
        <taxon>Streptomyces</taxon>
    </lineage>
</organism>
<dbReference type="GO" id="GO:0017000">
    <property type="term" value="P:antibiotic biosynthetic process"/>
    <property type="evidence" value="ECO:0007669"/>
    <property type="project" value="UniProtKB-KW"/>
</dbReference>
<dbReference type="OrthoDB" id="21825at2"/>
<evidence type="ECO:0000256" key="4">
    <source>
        <dbReference type="SAM" id="MobiDB-lite"/>
    </source>
</evidence>
<proteinExistence type="inferred from homology"/>
<keyword evidence="7" id="KW-1185">Reference proteome</keyword>
<dbReference type="InterPro" id="IPR005123">
    <property type="entry name" value="Oxoglu/Fe-dep_dioxygenase_dom"/>
</dbReference>
<protein>
    <submittedName>
        <fullName evidence="6">Isopenicillin N synthase family oxygenase</fullName>
    </submittedName>
</protein>
<evidence type="ECO:0000256" key="2">
    <source>
        <dbReference type="ARBA" id="ARBA00023194"/>
    </source>
</evidence>
<dbReference type="AlphaFoldDB" id="A0A5J6GTI6"/>
<keyword evidence="3" id="KW-0479">Metal-binding</keyword>
<dbReference type="GO" id="GO:0016491">
    <property type="term" value="F:oxidoreductase activity"/>
    <property type="evidence" value="ECO:0007669"/>
    <property type="project" value="UniProtKB-KW"/>
</dbReference>
<dbReference type="Proteomes" id="UP000325529">
    <property type="component" value="Chromosome"/>
</dbReference>
<dbReference type="SUPFAM" id="SSF51197">
    <property type="entry name" value="Clavaminate synthase-like"/>
    <property type="match status" value="1"/>
</dbReference>
<dbReference type="KEGG" id="ska:CP970_25010"/>
<evidence type="ECO:0000313" key="7">
    <source>
        <dbReference type="Proteomes" id="UP000325529"/>
    </source>
</evidence>
<keyword evidence="2" id="KW-0045">Antibiotic biosynthesis</keyword>
<reference evidence="6 7" key="1">
    <citation type="submission" date="2017-09" db="EMBL/GenBank/DDBJ databases">
        <authorList>
            <person name="Lee N."/>
            <person name="Cho B.-K."/>
        </authorList>
    </citation>
    <scope>NUCLEOTIDE SEQUENCE [LARGE SCALE GENOMIC DNA]</scope>
    <source>
        <strain evidence="6 7">ATCC 12853</strain>
    </source>
</reference>